<dbReference type="CDD" id="cd17932">
    <property type="entry name" value="DEXQc_UvrD"/>
    <property type="match status" value="1"/>
</dbReference>
<keyword evidence="3 9" id="KW-0347">Helicase</keyword>
<dbReference type="HOGENOM" id="CLU_026436_0_0_11"/>
<dbReference type="Pfam" id="PF13361">
    <property type="entry name" value="UvrD_C"/>
    <property type="match status" value="1"/>
</dbReference>
<protein>
    <recommendedName>
        <fullName evidence="7">DNA 3'-5' helicase</fullName>
        <ecNumber evidence="7">5.6.2.4</ecNumber>
    </recommendedName>
</protein>
<dbReference type="PROSITE" id="PS51198">
    <property type="entry name" value="UVRD_HELICASE_ATP_BIND"/>
    <property type="match status" value="1"/>
</dbReference>
<evidence type="ECO:0000259" key="10">
    <source>
        <dbReference type="PROSITE" id="PS51198"/>
    </source>
</evidence>
<evidence type="ECO:0000256" key="8">
    <source>
        <dbReference type="ARBA" id="ARBA00048988"/>
    </source>
</evidence>
<dbReference type="EC" id="5.6.2.4" evidence="7"/>
<dbReference type="InterPro" id="IPR000212">
    <property type="entry name" value="DNA_helicase_UvrD/REP"/>
</dbReference>
<dbReference type="GO" id="GO:0005524">
    <property type="term" value="F:ATP binding"/>
    <property type="evidence" value="ECO:0007669"/>
    <property type="project" value="UniProtKB-UniRule"/>
</dbReference>
<evidence type="ECO:0000256" key="9">
    <source>
        <dbReference type="PROSITE-ProRule" id="PRU00560"/>
    </source>
</evidence>
<evidence type="ECO:0000256" key="3">
    <source>
        <dbReference type="ARBA" id="ARBA00022806"/>
    </source>
</evidence>
<proteinExistence type="predicted"/>
<sequence>MEGQVTDAYHDSPPLTEEQRAVVEQPWDARLLVTAGAGAGKTHTLVRRLDALLGHEEDALEAGEILVLSFSRAAVRELRERIALHARQARRVRVQTFDSWAYSVLRGEQPDRDWGALRFDERIRETTEAILRGAVEESEQGPPAHVVIDEVQDLVGDRRDMVETLLDRFQDSCGFTVVGDGAQAIFGFQVSDQDARAAETNYFFDWLRASYPDDLVELHLTTNFRARTEEARTALAVGAELKRLPSEPAESDAAGEKFHRRLTDLLRSCPDFGPLEDPFTVGSLRAYPGTCAILCRDNRQALVLSEALFSLGVGHRVQRALQDRPVPAWVTSVLRGTGTTTLAEERFQELLSAGPIAPVGDRTRIWRSLRGAARAPGGLMDVAAVRRLVAEGRFPDDLAAVEPAKLVVSTVHRAKGLEFDRVIVVEPATTAELRKQHTHVDPAAEARSLYVAMTRARDDLFRIAAPDTALVRRDKVTERWYLGGWKSYIRDGIVASGQDVGREHPPGTDGFTDDASSLQDYLAASVSPGDELVLRTQHEMPMAVDQSPPYTIFHGDRPISVVSERFRKDLHTSLKINKTWEINWPVEINGFRVDCVETVAGSGASGARAGLGDHGIWTVPRLSGLGRYRRVRGITQEGIVG</sequence>
<evidence type="ECO:0000256" key="4">
    <source>
        <dbReference type="ARBA" id="ARBA00022840"/>
    </source>
</evidence>
<keyword evidence="5" id="KW-0413">Isomerase</keyword>
<dbReference type="EMBL" id="AP009493">
    <property type="protein sequence ID" value="BAG21498.1"/>
    <property type="molecule type" value="Genomic_DNA"/>
</dbReference>
<dbReference type="GO" id="GO:0003677">
    <property type="term" value="F:DNA binding"/>
    <property type="evidence" value="ECO:0007669"/>
    <property type="project" value="InterPro"/>
</dbReference>
<comment type="catalytic activity">
    <reaction evidence="6">
        <text>Couples ATP hydrolysis with the unwinding of duplex DNA by translocating in the 3'-5' direction.</text>
        <dbReference type="EC" id="5.6.2.4"/>
    </reaction>
</comment>
<feature type="binding site" evidence="9">
    <location>
        <begin position="35"/>
        <end position="42"/>
    </location>
    <ligand>
        <name>ATP</name>
        <dbReference type="ChEBI" id="CHEBI:30616"/>
    </ligand>
</feature>
<feature type="domain" description="UvrD-like helicase ATP-binding" evidence="10">
    <location>
        <begin position="14"/>
        <end position="583"/>
    </location>
</feature>
<comment type="catalytic activity">
    <reaction evidence="8">
        <text>ATP + H2O = ADP + phosphate + H(+)</text>
        <dbReference type="Rhea" id="RHEA:13065"/>
        <dbReference type="ChEBI" id="CHEBI:15377"/>
        <dbReference type="ChEBI" id="CHEBI:15378"/>
        <dbReference type="ChEBI" id="CHEBI:30616"/>
        <dbReference type="ChEBI" id="CHEBI:43474"/>
        <dbReference type="ChEBI" id="CHEBI:456216"/>
        <dbReference type="EC" id="5.6.2.4"/>
    </reaction>
</comment>
<keyword evidence="4 9" id="KW-0067">ATP-binding</keyword>
<gene>
    <name evidence="11" type="ordered locus">SGR_4669</name>
</gene>
<dbReference type="Proteomes" id="UP000001685">
    <property type="component" value="Chromosome"/>
</dbReference>
<evidence type="ECO:0000256" key="7">
    <source>
        <dbReference type="ARBA" id="ARBA00034808"/>
    </source>
</evidence>
<accession>B1VVY7</accession>
<keyword evidence="1 9" id="KW-0547">Nucleotide-binding</keyword>
<name>B1VVY7_STRGG</name>
<evidence type="ECO:0000256" key="2">
    <source>
        <dbReference type="ARBA" id="ARBA00022801"/>
    </source>
</evidence>
<evidence type="ECO:0000256" key="1">
    <source>
        <dbReference type="ARBA" id="ARBA00022741"/>
    </source>
</evidence>
<evidence type="ECO:0000313" key="12">
    <source>
        <dbReference type="Proteomes" id="UP000001685"/>
    </source>
</evidence>
<dbReference type="InterPro" id="IPR014016">
    <property type="entry name" value="UvrD-like_ATP-bd"/>
</dbReference>
<dbReference type="AlphaFoldDB" id="B1VVY7"/>
<evidence type="ECO:0000256" key="5">
    <source>
        <dbReference type="ARBA" id="ARBA00023235"/>
    </source>
</evidence>
<dbReference type="GO" id="GO:0043138">
    <property type="term" value="F:3'-5' DNA helicase activity"/>
    <property type="evidence" value="ECO:0007669"/>
    <property type="project" value="UniProtKB-EC"/>
</dbReference>
<dbReference type="PATRIC" id="fig|455632.4.peg.4769"/>
<keyword evidence="2 9" id="KW-0378">Hydrolase</keyword>
<dbReference type="InterPro" id="IPR027417">
    <property type="entry name" value="P-loop_NTPase"/>
</dbReference>
<evidence type="ECO:0000256" key="6">
    <source>
        <dbReference type="ARBA" id="ARBA00034617"/>
    </source>
</evidence>
<dbReference type="GO" id="GO:0016887">
    <property type="term" value="F:ATP hydrolysis activity"/>
    <property type="evidence" value="ECO:0007669"/>
    <property type="project" value="RHEA"/>
</dbReference>
<dbReference type="eggNOG" id="COG0210">
    <property type="taxonomic scope" value="Bacteria"/>
</dbReference>
<reference evidence="12" key="1">
    <citation type="journal article" date="2008" name="J. Bacteriol.">
        <title>Genome sequence of the streptomycin-producing microorganism Streptomyces griseus IFO 13350.</title>
        <authorList>
            <person name="Ohnishi Y."/>
            <person name="Ishikawa J."/>
            <person name="Hara H."/>
            <person name="Suzuki H."/>
            <person name="Ikenoya M."/>
            <person name="Ikeda H."/>
            <person name="Yamashita A."/>
            <person name="Hattori M."/>
            <person name="Horinouchi S."/>
        </authorList>
    </citation>
    <scope>NUCLEOTIDE SEQUENCE [LARGE SCALE GENOMIC DNA]</scope>
    <source>
        <strain evidence="12">JCM 4626 / NBRC 13350</strain>
    </source>
</reference>
<dbReference type="KEGG" id="sgr:SGR_4669"/>
<organism evidence="11 12">
    <name type="scientific">Streptomyces griseus subsp. griseus (strain JCM 4626 / CBS 651.72 / NBRC 13350 / KCC S-0626 / ISP 5235)</name>
    <dbReference type="NCBI Taxonomy" id="455632"/>
    <lineage>
        <taxon>Bacteria</taxon>
        <taxon>Bacillati</taxon>
        <taxon>Actinomycetota</taxon>
        <taxon>Actinomycetes</taxon>
        <taxon>Kitasatosporales</taxon>
        <taxon>Streptomycetaceae</taxon>
        <taxon>Streptomyces</taxon>
    </lineage>
</organism>
<dbReference type="Gene3D" id="3.40.50.300">
    <property type="entry name" value="P-loop containing nucleotide triphosphate hydrolases"/>
    <property type="match status" value="2"/>
</dbReference>
<dbReference type="PANTHER" id="PTHR11070">
    <property type="entry name" value="UVRD / RECB / PCRA DNA HELICASE FAMILY MEMBER"/>
    <property type="match status" value="1"/>
</dbReference>
<evidence type="ECO:0000313" key="11">
    <source>
        <dbReference type="EMBL" id="BAG21498.1"/>
    </source>
</evidence>
<dbReference type="SUPFAM" id="SSF52540">
    <property type="entry name" value="P-loop containing nucleoside triphosphate hydrolases"/>
    <property type="match status" value="1"/>
</dbReference>
<dbReference type="Pfam" id="PF00580">
    <property type="entry name" value="UvrD-helicase"/>
    <property type="match status" value="2"/>
</dbReference>
<dbReference type="InterPro" id="IPR014017">
    <property type="entry name" value="DNA_helicase_UvrD-like_C"/>
</dbReference>